<feature type="modified residue" description="4-aspartylphosphate" evidence="2">
    <location>
        <position position="70"/>
    </location>
</feature>
<dbReference type="EMBL" id="FOXV01000001">
    <property type="protein sequence ID" value="SFQ04242.1"/>
    <property type="molecule type" value="Genomic_DNA"/>
</dbReference>
<accession>A0A1I5VA07</accession>
<dbReference type="Pfam" id="PF07228">
    <property type="entry name" value="SpoIIE"/>
    <property type="match status" value="1"/>
</dbReference>
<dbReference type="InterPro" id="IPR036457">
    <property type="entry name" value="PPM-type-like_dom_sf"/>
</dbReference>
<protein>
    <submittedName>
        <fullName evidence="4">Sigma-B regulation protein RsbU (Phosphoserine phosphatase)</fullName>
    </submittedName>
</protein>
<evidence type="ECO:0000256" key="2">
    <source>
        <dbReference type="PROSITE-ProRule" id="PRU00169"/>
    </source>
</evidence>
<dbReference type="InterPro" id="IPR001932">
    <property type="entry name" value="PPM-type_phosphatase-like_dom"/>
</dbReference>
<dbReference type="InterPro" id="IPR052016">
    <property type="entry name" value="Bact_Sigma-Reg"/>
</dbReference>
<evidence type="ECO:0000313" key="5">
    <source>
        <dbReference type="Proteomes" id="UP000243106"/>
    </source>
</evidence>
<dbReference type="SUPFAM" id="SSF81606">
    <property type="entry name" value="PP2C-like"/>
    <property type="match status" value="1"/>
</dbReference>
<gene>
    <name evidence="4" type="ORF">SAMN05421853_101403</name>
</gene>
<dbReference type="InterPro" id="IPR001789">
    <property type="entry name" value="Sig_transdc_resp-reg_receiver"/>
</dbReference>
<dbReference type="RefSeq" id="WP_245760155.1">
    <property type="nucleotide sequence ID" value="NZ_FOXV01000001.1"/>
</dbReference>
<dbReference type="GO" id="GO:0000160">
    <property type="term" value="P:phosphorelay signal transduction system"/>
    <property type="evidence" value="ECO:0007669"/>
    <property type="project" value="InterPro"/>
</dbReference>
<dbReference type="SMART" id="SM00448">
    <property type="entry name" value="REC"/>
    <property type="match status" value="1"/>
</dbReference>
<dbReference type="STRING" id="93684.SAMN05421853_101403"/>
<evidence type="ECO:0000313" key="4">
    <source>
        <dbReference type="EMBL" id="SFQ04242.1"/>
    </source>
</evidence>
<dbReference type="SUPFAM" id="SSF52172">
    <property type="entry name" value="CheY-like"/>
    <property type="match status" value="1"/>
</dbReference>
<keyword evidence="2" id="KW-0597">Phosphoprotein</keyword>
<dbReference type="GO" id="GO:0016791">
    <property type="term" value="F:phosphatase activity"/>
    <property type="evidence" value="ECO:0007669"/>
    <property type="project" value="TreeGrafter"/>
</dbReference>
<name>A0A1I5VA07_9RHOB</name>
<sequence>MTLPTALSAPETDQAQLPVRYILVVDDSAAHRALLSRLLRSWGFDVTEAATGQDALAVCALRLPDLVLSDWMMPGMDGLGLCRAFHSIRGEAFSYFILLSAKSDGAEVAQGLDAGADDFLTKPVNAQELRARITAAGRIIRMQRELAAKNKVIGATLAELQSAYATIDRDLQHARRIQESLVPQRVQDFGRGRVSFLLHSCGHVGGDLVGAFEAGRNTIGFYGIDVSGHGIAASMVAARVAGYLSDRHPEQNLALEHRFGRFFALRPPEDVTRRLNDRLSADPGVEEYLTMLYARADLDRGEVCLVQAGHPRPLLIRASGELCFLGNGGLPIGLLASVHHDRLTIRMEPGDSLLIYSDGFIEAELASGCLLGEAGLRHLVELGLPGQRGSEFLDDLFWRLTEEAVSGDGMPDDVSAALFEYVG</sequence>
<dbReference type="PANTHER" id="PTHR43156">
    <property type="entry name" value="STAGE II SPORULATION PROTEIN E-RELATED"/>
    <property type="match status" value="1"/>
</dbReference>
<keyword evidence="5" id="KW-1185">Reference proteome</keyword>
<dbReference type="AlphaFoldDB" id="A0A1I5VA07"/>
<dbReference type="Proteomes" id="UP000243106">
    <property type="component" value="Unassembled WGS sequence"/>
</dbReference>
<dbReference type="Pfam" id="PF00072">
    <property type="entry name" value="Response_reg"/>
    <property type="match status" value="1"/>
</dbReference>
<proteinExistence type="predicted"/>
<keyword evidence="1" id="KW-0378">Hydrolase</keyword>
<dbReference type="PROSITE" id="PS50110">
    <property type="entry name" value="RESPONSE_REGULATORY"/>
    <property type="match status" value="1"/>
</dbReference>
<reference evidence="5" key="1">
    <citation type="submission" date="2016-10" db="EMBL/GenBank/DDBJ databases">
        <authorList>
            <person name="Varghese N."/>
            <person name="Submissions S."/>
        </authorList>
    </citation>
    <scope>NUCLEOTIDE SEQUENCE [LARGE SCALE GENOMIC DNA]</scope>
    <source>
        <strain evidence="5">JCM 10271</strain>
    </source>
</reference>
<dbReference type="Gene3D" id="3.60.40.10">
    <property type="entry name" value="PPM-type phosphatase domain"/>
    <property type="match status" value="1"/>
</dbReference>
<dbReference type="PANTHER" id="PTHR43156:SF2">
    <property type="entry name" value="STAGE II SPORULATION PROTEIN E"/>
    <property type="match status" value="1"/>
</dbReference>
<dbReference type="SMART" id="SM00331">
    <property type="entry name" value="PP2C_SIG"/>
    <property type="match status" value="1"/>
</dbReference>
<evidence type="ECO:0000259" key="3">
    <source>
        <dbReference type="PROSITE" id="PS50110"/>
    </source>
</evidence>
<dbReference type="InterPro" id="IPR011006">
    <property type="entry name" value="CheY-like_superfamily"/>
</dbReference>
<organism evidence="4 5">
    <name type="scientific">Roseivivax halotolerans</name>
    <dbReference type="NCBI Taxonomy" id="93684"/>
    <lineage>
        <taxon>Bacteria</taxon>
        <taxon>Pseudomonadati</taxon>
        <taxon>Pseudomonadota</taxon>
        <taxon>Alphaproteobacteria</taxon>
        <taxon>Rhodobacterales</taxon>
        <taxon>Roseobacteraceae</taxon>
        <taxon>Roseivivax</taxon>
    </lineage>
</organism>
<dbReference type="Gene3D" id="3.40.50.2300">
    <property type="match status" value="1"/>
</dbReference>
<evidence type="ECO:0000256" key="1">
    <source>
        <dbReference type="ARBA" id="ARBA00022801"/>
    </source>
</evidence>
<feature type="domain" description="Response regulatory" evidence="3">
    <location>
        <begin position="21"/>
        <end position="137"/>
    </location>
</feature>